<keyword evidence="4" id="KW-1185">Reference proteome</keyword>
<dbReference type="Proteomes" id="UP001219525">
    <property type="component" value="Unassembled WGS sequence"/>
</dbReference>
<protein>
    <recommendedName>
        <fullName evidence="2">Transglutaminase-like domain-containing protein</fullName>
    </recommendedName>
</protein>
<sequence>MPAKRIETRYICGFFVYLPRWVVLFAGLQLEDSIYVSVCNLDGTKEVDLISRPRETTALAELKPYFHKKLDRTRKNYPLLFGCSTLMEPGPLEEGSKSAQAERQAIWAAGMRQLNAHHFETAAAYLDGKRAVLRELQSSLEDTIQAIDSLNGMIRSGTRTDDESIAVLQKDVDQTAVEIEDLTKAIEVGLQNVHQRGGMILRHVEPEPPRPSKASTNRQLDLHARQSAMALPPMTPAVEQALEHLASDELSDHFAFMDALSLDRTALEWMADGPAVIRKRIKEKIYRSIFAPAAAAHADEVRRGLMDIIRQEPMNTQKRIRGEAPPDVMLDSQHRAECSWEKRTNAWQPGASVAPLLQPTEFTNSDHPAIREAAHRILTEPRLLAIMHQQFGGMPSGAPVSITGIDGHNYIVDQLVQHPKYGSLLRDDHLWQTLHGPEMQRLVAQSASNAPFAGFTDPQLEKLAMALRIASVVIHYVVRDSIKYGFGHWGKTAADVLRLRRGSCSSGANLAAALGRAAGVPSGSVVTWVEVPHYFSMSVGPNLLPCKERVSVHHHVGWVTLDKDQSRFTWRDVESDPSDPFEVAIAIVHMNFPATRVVDFDGTTTSLLNFPRDFVYDRAGPLARVDPLLRKEPRLFPSAHDRIMFTKHLLAWHSVPSPLQVEQFALLFANEQEKHVIAPLADAHSLYGGATRAYCDAVLNICFRPDIQKVFPDKLAFLLHSFLMTRPVLSAVSSDTSADVSDALAEGYIAMAGERGVTDAHMPARETITQHLSAIVGALRPLVQDLPRDLRNNFATGFALAGRFNVVRSSGDTPEVRQATLQRTMCSTYKFMAECYPTDATRAFGPKSAPRWMPKQQQQDYLRWLTQHASPKAIDNSNQCALAFVLGPQAQRFRGSNGLITGDVSKVCREANLNEADIYRCADFHEHLLSGPATAVMDLAVQFATENGESIRRATDLVPEVEKWLNGRYPVLSLLHREELKYTPQYPYTVYVFLMRRLMMDMPPASRQALAEFVRRKESAGAPVPANEAALDADFMAFLKARGIPLESFFKIVPCGTAKPYGVLYDLWKSNFLPLEQGNDIGARLINTETAHLPAPDVDWFFNVAPAL</sequence>
<name>A0AAD7E2E0_9AGAR</name>
<dbReference type="Gene3D" id="3.10.620.30">
    <property type="match status" value="1"/>
</dbReference>
<dbReference type="Pfam" id="PF01841">
    <property type="entry name" value="Transglut_core"/>
    <property type="match status" value="1"/>
</dbReference>
<evidence type="ECO:0000259" key="2">
    <source>
        <dbReference type="Pfam" id="PF01841"/>
    </source>
</evidence>
<comment type="caution">
    <text evidence="3">The sequence shown here is derived from an EMBL/GenBank/DDBJ whole genome shotgun (WGS) entry which is preliminary data.</text>
</comment>
<dbReference type="SUPFAM" id="SSF54001">
    <property type="entry name" value="Cysteine proteinases"/>
    <property type="match status" value="1"/>
</dbReference>
<evidence type="ECO:0000313" key="3">
    <source>
        <dbReference type="EMBL" id="KAJ7224603.1"/>
    </source>
</evidence>
<gene>
    <name evidence="3" type="ORF">GGX14DRAFT_651158</name>
</gene>
<evidence type="ECO:0000313" key="4">
    <source>
        <dbReference type="Proteomes" id="UP001219525"/>
    </source>
</evidence>
<evidence type="ECO:0000256" key="1">
    <source>
        <dbReference type="SAM" id="Coils"/>
    </source>
</evidence>
<dbReference type="AlphaFoldDB" id="A0AAD7E2E0"/>
<dbReference type="InterPro" id="IPR002931">
    <property type="entry name" value="Transglutaminase-like"/>
</dbReference>
<proteinExistence type="predicted"/>
<dbReference type="EMBL" id="JARJCW010000005">
    <property type="protein sequence ID" value="KAJ7224603.1"/>
    <property type="molecule type" value="Genomic_DNA"/>
</dbReference>
<reference evidence="3" key="1">
    <citation type="submission" date="2023-03" db="EMBL/GenBank/DDBJ databases">
        <title>Massive genome expansion in bonnet fungi (Mycena s.s.) driven by repeated elements and novel gene families across ecological guilds.</title>
        <authorList>
            <consortium name="Lawrence Berkeley National Laboratory"/>
            <person name="Harder C.B."/>
            <person name="Miyauchi S."/>
            <person name="Viragh M."/>
            <person name="Kuo A."/>
            <person name="Thoen E."/>
            <person name="Andreopoulos B."/>
            <person name="Lu D."/>
            <person name="Skrede I."/>
            <person name="Drula E."/>
            <person name="Henrissat B."/>
            <person name="Morin E."/>
            <person name="Kohler A."/>
            <person name="Barry K."/>
            <person name="LaButti K."/>
            <person name="Morin E."/>
            <person name="Salamov A."/>
            <person name="Lipzen A."/>
            <person name="Mereny Z."/>
            <person name="Hegedus B."/>
            <person name="Baldrian P."/>
            <person name="Stursova M."/>
            <person name="Weitz H."/>
            <person name="Taylor A."/>
            <person name="Grigoriev I.V."/>
            <person name="Nagy L.G."/>
            <person name="Martin F."/>
            <person name="Kauserud H."/>
        </authorList>
    </citation>
    <scope>NUCLEOTIDE SEQUENCE</scope>
    <source>
        <strain evidence="3">9144</strain>
    </source>
</reference>
<feature type="domain" description="Transglutaminase-like" evidence="2">
    <location>
        <begin position="474"/>
        <end position="531"/>
    </location>
</feature>
<feature type="coiled-coil region" evidence="1">
    <location>
        <begin position="133"/>
        <end position="185"/>
    </location>
</feature>
<accession>A0AAD7E2E0</accession>
<dbReference type="InterPro" id="IPR038765">
    <property type="entry name" value="Papain-like_cys_pep_sf"/>
</dbReference>
<organism evidence="3 4">
    <name type="scientific">Mycena pura</name>
    <dbReference type="NCBI Taxonomy" id="153505"/>
    <lineage>
        <taxon>Eukaryota</taxon>
        <taxon>Fungi</taxon>
        <taxon>Dikarya</taxon>
        <taxon>Basidiomycota</taxon>
        <taxon>Agaricomycotina</taxon>
        <taxon>Agaricomycetes</taxon>
        <taxon>Agaricomycetidae</taxon>
        <taxon>Agaricales</taxon>
        <taxon>Marasmiineae</taxon>
        <taxon>Mycenaceae</taxon>
        <taxon>Mycena</taxon>
    </lineage>
</organism>
<keyword evidence="1" id="KW-0175">Coiled coil</keyword>